<dbReference type="STRING" id="1447883.A0A2B7Z0L6"/>
<accession>A0A2B7Z0L6</accession>
<protein>
    <submittedName>
        <fullName evidence="1">Uncharacterized protein</fullName>
    </submittedName>
</protein>
<gene>
    <name evidence="1" type="ORF">AJ80_01751</name>
</gene>
<dbReference type="EMBL" id="PDNA01000015">
    <property type="protein sequence ID" value="PGH26622.1"/>
    <property type="molecule type" value="Genomic_DNA"/>
</dbReference>
<comment type="caution">
    <text evidence="1">The sequence shown here is derived from an EMBL/GenBank/DDBJ whole genome shotgun (WGS) entry which is preliminary data.</text>
</comment>
<keyword evidence="2" id="KW-1185">Reference proteome</keyword>
<name>A0A2B7Z0L6_POLH7</name>
<organism evidence="1 2">
    <name type="scientific">Polytolypa hystricis (strain UAMH7299)</name>
    <dbReference type="NCBI Taxonomy" id="1447883"/>
    <lineage>
        <taxon>Eukaryota</taxon>
        <taxon>Fungi</taxon>
        <taxon>Dikarya</taxon>
        <taxon>Ascomycota</taxon>
        <taxon>Pezizomycotina</taxon>
        <taxon>Eurotiomycetes</taxon>
        <taxon>Eurotiomycetidae</taxon>
        <taxon>Onygenales</taxon>
        <taxon>Onygenales incertae sedis</taxon>
        <taxon>Polytolypa</taxon>
    </lineage>
</organism>
<dbReference type="Proteomes" id="UP000224634">
    <property type="component" value="Unassembled WGS sequence"/>
</dbReference>
<proteinExistence type="predicted"/>
<evidence type="ECO:0000313" key="1">
    <source>
        <dbReference type="EMBL" id="PGH26622.1"/>
    </source>
</evidence>
<evidence type="ECO:0000313" key="2">
    <source>
        <dbReference type="Proteomes" id="UP000224634"/>
    </source>
</evidence>
<reference evidence="1 2" key="1">
    <citation type="submission" date="2017-10" db="EMBL/GenBank/DDBJ databases">
        <title>Comparative genomics in systemic dimorphic fungi from Ajellomycetaceae.</title>
        <authorList>
            <person name="Munoz J.F."/>
            <person name="Mcewen J.G."/>
            <person name="Clay O.K."/>
            <person name="Cuomo C.A."/>
        </authorList>
    </citation>
    <scope>NUCLEOTIDE SEQUENCE [LARGE SCALE GENOMIC DNA]</scope>
    <source>
        <strain evidence="1 2">UAMH7299</strain>
    </source>
</reference>
<sequence length="152" mass="16635">MGQIFGIRKMKTTLGIPGAHLPDPKDISGFVVPRDSTRLGLPGDRENIVMLEANHGDVCKFCQSEAGQDNYILVEYNLYELYQGALAKFREPSAADSVLDHQVVGIGEDVGFDQQGVEISASGPYRAMDDAQLELRLSKLKGLSLETCPESY</sequence>
<dbReference type="AlphaFoldDB" id="A0A2B7Z0L6"/>
<dbReference type="OrthoDB" id="5086500at2759"/>